<evidence type="ECO:0000313" key="3">
    <source>
        <dbReference type="Proteomes" id="UP001054945"/>
    </source>
</evidence>
<protein>
    <submittedName>
        <fullName evidence="2">Uncharacterized protein</fullName>
    </submittedName>
</protein>
<name>A0AAV4V8X9_CAEEX</name>
<dbReference type="Proteomes" id="UP001054945">
    <property type="component" value="Unassembled WGS sequence"/>
</dbReference>
<keyword evidence="1" id="KW-0732">Signal</keyword>
<feature type="chain" id="PRO_5043887405" evidence="1">
    <location>
        <begin position="25"/>
        <end position="116"/>
    </location>
</feature>
<evidence type="ECO:0000313" key="2">
    <source>
        <dbReference type="EMBL" id="GIY66503.1"/>
    </source>
</evidence>
<dbReference type="AlphaFoldDB" id="A0AAV4V8X9"/>
<feature type="signal peptide" evidence="1">
    <location>
        <begin position="1"/>
        <end position="24"/>
    </location>
</feature>
<organism evidence="2 3">
    <name type="scientific">Caerostris extrusa</name>
    <name type="common">Bark spider</name>
    <name type="synonym">Caerostris bankana</name>
    <dbReference type="NCBI Taxonomy" id="172846"/>
    <lineage>
        <taxon>Eukaryota</taxon>
        <taxon>Metazoa</taxon>
        <taxon>Ecdysozoa</taxon>
        <taxon>Arthropoda</taxon>
        <taxon>Chelicerata</taxon>
        <taxon>Arachnida</taxon>
        <taxon>Araneae</taxon>
        <taxon>Araneomorphae</taxon>
        <taxon>Entelegynae</taxon>
        <taxon>Araneoidea</taxon>
        <taxon>Araneidae</taxon>
        <taxon>Caerostris</taxon>
    </lineage>
</organism>
<gene>
    <name evidence="2" type="ORF">CEXT_222551</name>
</gene>
<dbReference type="EMBL" id="BPLR01014124">
    <property type="protein sequence ID" value="GIY66503.1"/>
    <property type="molecule type" value="Genomic_DNA"/>
</dbReference>
<keyword evidence="3" id="KW-1185">Reference proteome</keyword>
<comment type="caution">
    <text evidence="2">The sequence shown here is derived from an EMBL/GenBank/DDBJ whole genome shotgun (WGS) entry which is preliminary data.</text>
</comment>
<evidence type="ECO:0000256" key="1">
    <source>
        <dbReference type="SAM" id="SignalP"/>
    </source>
</evidence>
<reference evidence="2 3" key="1">
    <citation type="submission" date="2021-06" db="EMBL/GenBank/DDBJ databases">
        <title>Caerostris extrusa draft genome.</title>
        <authorList>
            <person name="Kono N."/>
            <person name="Arakawa K."/>
        </authorList>
    </citation>
    <scope>NUCLEOTIDE SEQUENCE [LARGE SCALE GENOMIC DNA]</scope>
</reference>
<proteinExistence type="predicted"/>
<sequence>MGISVHFIAKNALWLLSLLYRYLQRPQKPLILKKIDDFKNRVATDIVIDIRSWHQRNIAWLMTFKYSCPSFTMSPAAMNSKSVDIALLFGPLPSFSIHLALGPEAFIAKDVNHCAA</sequence>
<accession>A0AAV4V8X9</accession>